<evidence type="ECO:0000259" key="1">
    <source>
        <dbReference type="PROSITE" id="PS50853"/>
    </source>
</evidence>
<proteinExistence type="predicted"/>
<name>A0A1C6TFC7_9ACTN</name>
<dbReference type="Proteomes" id="UP000198959">
    <property type="component" value="Unassembled WGS sequence"/>
</dbReference>
<protein>
    <recommendedName>
        <fullName evidence="1">Fibronectin type-III domain-containing protein</fullName>
    </recommendedName>
</protein>
<dbReference type="STRING" id="145854.GA0074692_5625"/>
<keyword evidence="3" id="KW-1185">Reference proteome</keyword>
<gene>
    <name evidence="2" type="ORF">GA0074692_5625</name>
</gene>
<accession>A0A1C6TFC7</accession>
<feature type="domain" description="Fibronectin type-III" evidence="1">
    <location>
        <begin position="220"/>
        <end position="334"/>
    </location>
</feature>
<dbReference type="PROSITE" id="PS50853">
    <property type="entry name" value="FN3"/>
    <property type="match status" value="1"/>
</dbReference>
<sequence length="805" mass="85982">MLRSHGGTTGAMIGTSRSILRRFLGGGLAALLAAGGALLATGQPASAALTRYVTPTSATFTDSARPTTAFPVTDGNVPVGTWEDADGRHTSRAYFTFDLTPYRNKQIIRAMGMSGETAANDCDRPRVLELWRTDTPAAAPTWQNAPTVREKIGDVAPNAPCRGHLEILLTEAVQQAVDAELDTVTYLARIGGEDLEENKHYGRRIKTLGISIEANGAPDVPTNLRVDGRACADGLLVPTTAPVLAASVTDPDRMESYAGDPVSATFAWWPVDRPTERTEWTVSPMSAPATQVYRMPDGHLAHGGTYAFQVRASDQHANSGWSAECRFTVDTVRPPTPTVSSTDYPSGGDYPGHGGAGLPGTFTFGPNGADDVAGYQWGTAGPSNHVTADATGAATISHAPQRHGPNRIYVRSVDRAGLPSDLVVYEFIVRDTTPRVTDNDPNARLGAPRGFVFAPGMDDVVSYTYRLNDEPEQTVAAGADGSATVTVVPTRTENTLYVTSRTRDSLVSGRAAYPFRVRTEPVVSSAQWPEWEDGAPVGTAGSFRFQPAMDDVTEYVYSFNYGEQRTVAAGPDGTTTIDYTPAAAHGHTLEVFSRTSTGVVSETVTYQFYVTSVAPTVASEVYRRNLTGGGPGVTGSFTFRPHAQVTGVTSYVYTFRGEAEKTVTANADGSATVEWTPQAYDEQNYGWVELRVRARTASGTTTDAAFYSFRVEPYTPTIISEVFGWQGGPVGTTGDFVFTTGLPGATEFVYVFDGGSEQTVPVGPDGTATLTWTAESAYVHELTVRARTATGVLSGSNYYSFWIDG</sequence>
<reference evidence="3" key="1">
    <citation type="submission" date="2016-06" db="EMBL/GenBank/DDBJ databases">
        <authorList>
            <person name="Varghese N."/>
            <person name="Submissions Spin"/>
        </authorList>
    </citation>
    <scope>NUCLEOTIDE SEQUENCE [LARGE SCALE GENOMIC DNA]</scope>
    <source>
        <strain evidence="3">DSM 43817</strain>
    </source>
</reference>
<organism evidence="2 3">
    <name type="scientific">Micromonospora pallida</name>
    <dbReference type="NCBI Taxonomy" id="145854"/>
    <lineage>
        <taxon>Bacteria</taxon>
        <taxon>Bacillati</taxon>
        <taxon>Actinomycetota</taxon>
        <taxon>Actinomycetes</taxon>
        <taxon>Micromonosporales</taxon>
        <taxon>Micromonosporaceae</taxon>
        <taxon>Micromonospora</taxon>
    </lineage>
</organism>
<dbReference type="EMBL" id="FMHW01000002">
    <property type="protein sequence ID" value="SCL40155.1"/>
    <property type="molecule type" value="Genomic_DNA"/>
</dbReference>
<evidence type="ECO:0000313" key="2">
    <source>
        <dbReference type="EMBL" id="SCL40155.1"/>
    </source>
</evidence>
<dbReference type="AlphaFoldDB" id="A0A1C6TFC7"/>
<dbReference type="InterPro" id="IPR003961">
    <property type="entry name" value="FN3_dom"/>
</dbReference>
<evidence type="ECO:0000313" key="3">
    <source>
        <dbReference type="Proteomes" id="UP000198959"/>
    </source>
</evidence>